<reference evidence="6 7" key="1">
    <citation type="journal article" date="2014" name="Genome Announc.">
        <title>Draft Genome Sequence of the Agar-Degrading Bacterium Catenovulum sp. Strain DS-2, Isolated from Intestines of Haliotis diversicolor.</title>
        <authorList>
            <person name="Shan D."/>
            <person name="Li X."/>
            <person name="Gu Z."/>
            <person name="Wei G."/>
            <person name="Gao Z."/>
            <person name="Shao Z."/>
        </authorList>
    </citation>
    <scope>NUCLEOTIDE SEQUENCE [LARGE SCALE GENOMIC DNA]</scope>
    <source>
        <strain evidence="6 7">DS-2</strain>
    </source>
</reference>
<dbReference type="InterPro" id="IPR013325">
    <property type="entry name" value="RNA_pol_sigma_r2"/>
</dbReference>
<dbReference type="RefSeq" id="WP_051479927.1">
    <property type="nucleotide sequence ID" value="NZ_ARZY01000035.1"/>
</dbReference>
<dbReference type="InterPro" id="IPR014284">
    <property type="entry name" value="RNA_pol_sigma-70_dom"/>
</dbReference>
<feature type="domain" description="RNA polymerase sigma-70 region 2" evidence="5">
    <location>
        <begin position="12"/>
        <end position="78"/>
    </location>
</feature>
<dbReference type="PANTHER" id="PTHR43133">
    <property type="entry name" value="RNA POLYMERASE ECF-TYPE SIGMA FACTO"/>
    <property type="match status" value="1"/>
</dbReference>
<dbReference type="Proteomes" id="UP000019276">
    <property type="component" value="Unassembled WGS sequence"/>
</dbReference>
<dbReference type="Gene3D" id="1.10.1740.10">
    <property type="match status" value="1"/>
</dbReference>
<dbReference type="InterPro" id="IPR013324">
    <property type="entry name" value="RNA_pol_sigma_r3/r4-like"/>
</dbReference>
<dbReference type="InterPro" id="IPR039425">
    <property type="entry name" value="RNA_pol_sigma-70-like"/>
</dbReference>
<keyword evidence="7" id="KW-1185">Reference proteome</keyword>
<dbReference type="OrthoDB" id="6383365at2"/>
<dbReference type="AlphaFoldDB" id="W7Q7S0"/>
<accession>W7Q7S0</accession>
<evidence type="ECO:0000313" key="6">
    <source>
        <dbReference type="EMBL" id="EWH08844.1"/>
    </source>
</evidence>
<dbReference type="NCBIfam" id="TIGR02937">
    <property type="entry name" value="sigma70-ECF"/>
    <property type="match status" value="1"/>
</dbReference>
<protein>
    <submittedName>
        <fullName evidence="6">Extracytoplasmic function alternative sigma factor</fullName>
    </submittedName>
</protein>
<proteinExistence type="inferred from homology"/>
<dbReference type="eggNOG" id="COG1595">
    <property type="taxonomic scope" value="Bacteria"/>
</dbReference>
<gene>
    <name evidence="6" type="ORF">DS2_15334</name>
</gene>
<dbReference type="Pfam" id="PF04542">
    <property type="entry name" value="Sigma70_r2"/>
    <property type="match status" value="1"/>
</dbReference>
<name>W7Q7S0_9ALTE</name>
<dbReference type="Gene3D" id="1.10.10.10">
    <property type="entry name" value="Winged helix-like DNA-binding domain superfamily/Winged helix DNA-binding domain"/>
    <property type="match status" value="1"/>
</dbReference>
<evidence type="ECO:0000256" key="4">
    <source>
        <dbReference type="ARBA" id="ARBA00023163"/>
    </source>
</evidence>
<dbReference type="SUPFAM" id="SSF88946">
    <property type="entry name" value="Sigma2 domain of RNA polymerase sigma factors"/>
    <property type="match status" value="1"/>
</dbReference>
<keyword evidence="4" id="KW-0804">Transcription</keyword>
<organism evidence="6 7">
    <name type="scientific">Catenovulum agarivorans DS-2</name>
    <dbReference type="NCBI Taxonomy" id="1328313"/>
    <lineage>
        <taxon>Bacteria</taxon>
        <taxon>Pseudomonadati</taxon>
        <taxon>Pseudomonadota</taxon>
        <taxon>Gammaproteobacteria</taxon>
        <taxon>Alteromonadales</taxon>
        <taxon>Alteromonadaceae</taxon>
        <taxon>Catenovulum</taxon>
    </lineage>
</organism>
<sequence length="176" mass="20691">MEAFRSSQFGQLFEADKNRLYAYIYAFVSSQSVADDIFQETCLTLWQEFDKFELGSNFSKWANVIAFNRVRHYRQSQKKYQLGLSDDFLQEFSQNVAIIESQVGSQEQKWRMLEHCCSLLPEPLKNIYHKFYVENLTAQELADITGRSIHAIRKSVFKLRKKLFDCVENKSREASS</sequence>
<dbReference type="InterPro" id="IPR007627">
    <property type="entry name" value="RNA_pol_sigma70_r2"/>
</dbReference>
<dbReference type="SUPFAM" id="SSF88659">
    <property type="entry name" value="Sigma3 and sigma4 domains of RNA polymerase sigma factors"/>
    <property type="match status" value="1"/>
</dbReference>
<evidence type="ECO:0000313" key="7">
    <source>
        <dbReference type="Proteomes" id="UP000019276"/>
    </source>
</evidence>
<dbReference type="PATRIC" id="fig|1328313.3.peg.3125"/>
<keyword evidence="3" id="KW-0731">Sigma factor</keyword>
<dbReference type="InterPro" id="IPR036388">
    <property type="entry name" value="WH-like_DNA-bd_sf"/>
</dbReference>
<dbReference type="PANTHER" id="PTHR43133:SF51">
    <property type="entry name" value="RNA POLYMERASE SIGMA FACTOR"/>
    <property type="match status" value="1"/>
</dbReference>
<comment type="similarity">
    <text evidence="1">Belongs to the sigma-70 factor family. ECF subfamily.</text>
</comment>
<evidence type="ECO:0000256" key="1">
    <source>
        <dbReference type="ARBA" id="ARBA00010641"/>
    </source>
</evidence>
<dbReference type="STRING" id="1328313.DS2_15334"/>
<evidence type="ECO:0000259" key="5">
    <source>
        <dbReference type="Pfam" id="PF04542"/>
    </source>
</evidence>
<dbReference type="EMBL" id="ARZY01000035">
    <property type="protein sequence ID" value="EWH08844.1"/>
    <property type="molecule type" value="Genomic_DNA"/>
</dbReference>
<evidence type="ECO:0000256" key="3">
    <source>
        <dbReference type="ARBA" id="ARBA00023082"/>
    </source>
</evidence>
<evidence type="ECO:0000256" key="2">
    <source>
        <dbReference type="ARBA" id="ARBA00023015"/>
    </source>
</evidence>
<dbReference type="GO" id="GO:0016987">
    <property type="term" value="F:sigma factor activity"/>
    <property type="evidence" value="ECO:0007669"/>
    <property type="project" value="UniProtKB-KW"/>
</dbReference>
<keyword evidence="2" id="KW-0805">Transcription regulation</keyword>
<dbReference type="GO" id="GO:0006352">
    <property type="term" value="P:DNA-templated transcription initiation"/>
    <property type="evidence" value="ECO:0007669"/>
    <property type="project" value="InterPro"/>
</dbReference>
<comment type="caution">
    <text evidence="6">The sequence shown here is derived from an EMBL/GenBank/DDBJ whole genome shotgun (WGS) entry which is preliminary data.</text>
</comment>